<evidence type="ECO:0000256" key="1">
    <source>
        <dbReference type="ARBA" id="ARBA00004123"/>
    </source>
</evidence>
<reference evidence="5 6" key="1">
    <citation type="submission" date="2019-12" db="EMBL/GenBank/DDBJ databases">
        <authorList>
            <person name="Alioto T."/>
            <person name="Alioto T."/>
            <person name="Gomez Garrido J."/>
        </authorList>
    </citation>
    <scope>NUCLEOTIDE SEQUENCE [LARGE SCALE GENOMIC DNA]</scope>
</reference>
<dbReference type="PANTHER" id="PTHR46058">
    <property type="entry name" value="PROTEIN BREVIS RADIX-LIKE 1"/>
    <property type="match status" value="1"/>
</dbReference>
<dbReference type="PANTHER" id="PTHR46058:SF3">
    <property type="entry name" value="PROTEIN BREVIS RADIX-LIKE 4"/>
    <property type="match status" value="1"/>
</dbReference>
<dbReference type="EMBL" id="CACTIH010004051">
    <property type="protein sequence ID" value="CAA2989044.1"/>
    <property type="molecule type" value="Genomic_DNA"/>
</dbReference>
<evidence type="ECO:0000256" key="3">
    <source>
        <dbReference type="ARBA" id="ARBA00023242"/>
    </source>
</evidence>
<comment type="caution">
    <text evidence="5">The sequence shown here is derived from an EMBL/GenBank/DDBJ whole genome shotgun (WGS) entry which is preliminary data.</text>
</comment>
<evidence type="ECO:0000256" key="2">
    <source>
        <dbReference type="ARBA" id="ARBA00009057"/>
    </source>
</evidence>
<gene>
    <name evidence="5" type="ORF">OLEA9_A108203</name>
</gene>
<dbReference type="InterPro" id="IPR044532">
    <property type="entry name" value="BRX-like"/>
</dbReference>
<evidence type="ECO:0000259" key="4">
    <source>
        <dbReference type="PROSITE" id="PS51514"/>
    </source>
</evidence>
<dbReference type="Gramene" id="OE9A108203T1">
    <property type="protein sequence ID" value="OE9A108203C1"/>
    <property type="gene ID" value="OE9A108203"/>
</dbReference>
<evidence type="ECO:0000313" key="5">
    <source>
        <dbReference type="EMBL" id="CAA2989044.1"/>
    </source>
</evidence>
<protein>
    <recommendedName>
        <fullName evidence="4">BRX domain-containing protein</fullName>
    </recommendedName>
</protein>
<dbReference type="InterPro" id="IPR013591">
    <property type="entry name" value="Brevis_radix_dom"/>
</dbReference>
<sequence length="133" mass="15492">MMLHGFGTHHRVLMELHRNAMDLLFLTRVVNQLNTEDISRTPEAARSEGRKEVIEQFEPGVYVTLVQLVDGTKLFKRIRFSKRWFAEQQAEECWKENKDRLRKKYNPLPRVNSIQTEVTAAAQPVAEENNPAT</sequence>
<feature type="domain" description="BRX" evidence="4">
    <location>
        <begin position="51"/>
        <end position="106"/>
    </location>
</feature>
<dbReference type="GO" id="GO:0005634">
    <property type="term" value="C:nucleus"/>
    <property type="evidence" value="ECO:0007669"/>
    <property type="project" value="UniProtKB-SubCell"/>
</dbReference>
<proteinExistence type="inferred from homology"/>
<dbReference type="AlphaFoldDB" id="A0A8S0SA05"/>
<comment type="similarity">
    <text evidence="2">Belongs to the BRX family.</text>
</comment>
<comment type="subcellular location">
    <subcellularLocation>
        <location evidence="1">Nucleus</location>
    </subcellularLocation>
</comment>
<dbReference type="Pfam" id="PF08381">
    <property type="entry name" value="BRX"/>
    <property type="match status" value="1"/>
</dbReference>
<keyword evidence="6" id="KW-1185">Reference proteome</keyword>
<evidence type="ECO:0000313" key="6">
    <source>
        <dbReference type="Proteomes" id="UP000594638"/>
    </source>
</evidence>
<name>A0A8S0SA05_OLEEU</name>
<accession>A0A8S0SA05</accession>
<dbReference type="PROSITE" id="PS51514">
    <property type="entry name" value="BRX"/>
    <property type="match status" value="1"/>
</dbReference>
<dbReference type="Proteomes" id="UP000594638">
    <property type="component" value="Unassembled WGS sequence"/>
</dbReference>
<organism evidence="5 6">
    <name type="scientific">Olea europaea subsp. europaea</name>
    <dbReference type="NCBI Taxonomy" id="158383"/>
    <lineage>
        <taxon>Eukaryota</taxon>
        <taxon>Viridiplantae</taxon>
        <taxon>Streptophyta</taxon>
        <taxon>Embryophyta</taxon>
        <taxon>Tracheophyta</taxon>
        <taxon>Spermatophyta</taxon>
        <taxon>Magnoliopsida</taxon>
        <taxon>eudicotyledons</taxon>
        <taxon>Gunneridae</taxon>
        <taxon>Pentapetalae</taxon>
        <taxon>asterids</taxon>
        <taxon>lamiids</taxon>
        <taxon>Lamiales</taxon>
        <taxon>Oleaceae</taxon>
        <taxon>Oleeae</taxon>
        <taxon>Olea</taxon>
    </lineage>
</organism>
<keyword evidence="3" id="KW-0539">Nucleus</keyword>
<dbReference type="OrthoDB" id="914056at2759"/>